<dbReference type="Proteomes" id="UP001180825">
    <property type="component" value="Unassembled WGS sequence"/>
</dbReference>
<evidence type="ECO:0008006" key="3">
    <source>
        <dbReference type="Google" id="ProtNLM"/>
    </source>
</evidence>
<evidence type="ECO:0000313" key="1">
    <source>
        <dbReference type="EMBL" id="MDR7333193.1"/>
    </source>
</evidence>
<name>A0ABU2A9C4_9BURK</name>
<keyword evidence="2" id="KW-1185">Reference proteome</keyword>
<dbReference type="EMBL" id="JAVDXV010000004">
    <property type="protein sequence ID" value="MDR7333193.1"/>
    <property type="molecule type" value="Genomic_DNA"/>
</dbReference>
<evidence type="ECO:0000313" key="2">
    <source>
        <dbReference type="Proteomes" id="UP001180825"/>
    </source>
</evidence>
<dbReference type="Pfam" id="PF07617">
    <property type="entry name" value="DUF1579"/>
    <property type="match status" value="1"/>
</dbReference>
<accession>A0ABU2A9C4</accession>
<protein>
    <recommendedName>
        <fullName evidence="3">DUF1579 domain-containing protein</fullName>
    </recommendedName>
</protein>
<dbReference type="InterPro" id="IPR011473">
    <property type="entry name" value="DUF1579"/>
</dbReference>
<dbReference type="RefSeq" id="WP_310328653.1">
    <property type="nucleotide sequence ID" value="NZ_JAVDXV010000004.1"/>
</dbReference>
<gene>
    <name evidence="1" type="ORF">J2X21_002327</name>
</gene>
<sequence length="142" mass="16514">MAHDPMSAFGIFIGTWNTTGEVLETAANPAGQLVATDTYRWLPGRHFIQHDVDARFDGQPTRSMEVMGYDTAKRRHFAQSFDDQGQTEMFVVELEGRRWRIHGKTVRFDGEFNARKNRLSGLWEMKGRKSWQPWIRLELVRA</sequence>
<proteinExistence type="predicted"/>
<reference evidence="1 2" key="1">
    <citation type="submission" date="2023-07" db="EMBL/GenBank/DDBJ databases">
        <title>Sorghum-associated microbial communities from plants grown in Nebraska, USA.</title>
        <authorList>
            <person name="Schachtman D."/>
        </authorList>
    </citation>
    <scope>NUCLEOTIDE SEQUENCE [LARGE SCALE GENOMIC DNA]</scope>
    <source>
        <strain evidence="1 2">BE316</strain>
    </source>
</reference>
<comment type="caution">
    <text evidence="1">The sequence shown here is derived from an EMBL/GenBank/DDBJ whole genome shotgun (WGS) entry which is preliminary data.</text>
</comment>
<organism evidence="1 2">
    <name type="scientific">Roseateles asaccharophilus</name>
    <dbReference type="NCBI Taxonomy" id="582607"/>
    <lineage>
        <taxon>Bacteria</taxon>
        <taxon>Pseudomonadati</taxon>
        <taxon>Pseudomonadota</taxon>
        <taxon>Betaproteobacteria</taxon>
        <taxon>Burkholderiales</taxon>
        <taxon>Sphaerotilaceae</taxon>
        <taxon>Roseateles</taxon>
    </lineage>
</organism>